<feature type="domain" description="Beta-ketoacyl-[acyl-carrier-protein] synthase III C-terminal" evidence="4">
    <location>
        <begin position="213"/>
        <end position="292"/>
    </location>
</feature>
<protein>
    <submittedName>
        <fullName evidence="6">3-hydroxy-3-methylglutaryl CoA synthase</fullName>
    </submittedName>
</protein>
<dbReference type="InterPro" id="IPR013747">
    <property type="entry name" value="ACP_syn_III_C"/>
</dbReference>
<evidence type="ECO:0000259" key="3">
    <source>
        <dbReference type="Pfam" id="PF01796"/>
    </source>
</evidence>
<evidence type="ECO:0000256" key="1">
    <source>
        <dbReference type="ARBA" id="ARBA00022679"/>
    </source>
</evidence>
<dbReference type="SUPFAM" id="SSF50249">
    <property type="entry name" value="Nucleic acid-binding proteins"/>
    <property type="match status" value="1"/>
</dbReference>
<dbReference type="GO" id="GO:0044550">
    <property type="term" value="P:secondary metabolite biosynthetic process"/>
    <property type="evidence" value="ECO:0007669"/>
    <property type="project" value="TreeGrafter"/>
</dbReference>
<comment type="caution">
    <text evidence="6">The sequence shown here is derived from an EMBL/GenBank/DDBJ whole genome shotgun (WGS) entry which is preliminary data.</text>
</comment>
<sequence length="490" mass="52072">MRGILSFGAYVPRLRLQRAAIVRSHAWYDASLAAHRDGARAMCNFDEDAVTMAVEAARDCLAGLDARSVDDLMLASTSLPYASRLNASIVAQALNLDEDIGAVDIAASQRGATSALMQALRGGAGRRALVTASDRRKSKAASAQELLYGDAAGAVLVGEGEVVAEPLALVSRTVDMADHYRGAGSATDTYWEERWIREQGHAAQIPQAISAALRQAGLEPGQVDKLCVALPQKGAAQRIARQAGIAADRVHDTLGATVGNAGCAHPLLMLAHALGAAAPGQVLVLAAFGQGVDVLVLRTTAALAALPPRLGAQGWLARGKAEDNYMKFLVFNDLLTLERGMRAEQDKLTPLSVEYRNRKAVHGFLGGRCAACGTAQWPRSEVCVNPACGATGAQQELPFADTPARIMSYTADRLAYTPNPPACYGMVQFEGGGRLMMDFTDVDEDELAVGLPMRMSFRIKACDAARGYTRYFWKATLAAPMENMHGNGNS</sequence>
<keyword evidence="1" id="KW-0808">Transferase</keyword>
<feature type="domain" description="ChsH2 C-terminal OB-fold" evidence="3">
    <location>
        <begin position="404"/>
        <end position="458"/>
    </location>
</feature>
<accession>A0A2N8KMM8</accession>
<dbReference type="PANTHER" id="PTHR34069">
    <property type="entry name" value="3-OXOACYL-[ACYL-CARRIER-PROTEIN] SYNTHASE 3"/>
    <property type="match status" value="1"/>
</dbReference>
<keyword evidence="7" id="KW-1185">Reference proteome</keyword>
<dbReference type="Pfam" id="PF08541">
    <property type="entry name" value="ACP_syn_III_C"/>
    <property type="match status" value="1"/>
</dbReference>
<reference evidence="6 7" key="1">
    <citation type="submission" date="2018-01" db="EMBL/GenBank/DDBJ databases">
        <title>The draft genome of an aniline degradation strain ANB-1.</title>
        <authorList>
            <person name="Zhang L."/>
            <person name="Jiang J."/>
        </authorList>
    </citation>
    <scope>NUCLEOTIDE SEQUENCE [LARGE SCALE GENOMIC DNA]</scope>
    <source>
        <strain evidence="6 7">ANB-1</strain>
    </source>
</reference>
<dbReference type="Proteomes" id="UP000235994">
    <property type="component" value="Unassembled WGS sequence"/>
</dbReference>
<gene>
    <name evidence="6" type="ORF">C1I89_11095</name>
</gene>
<dbReference type="InterPro" id="IPR012340">
    <property type="entry name" value="NA-bd_OB-fold"/>
</dbReference>
<dbReference type="AlphaFoldDB" id="A0A2N8KMM8"/>
<dbReference type="InterPro" id="IPR016039">
    <property type="entry name" value="Thiolase-like"/>
</dbReference>
<evidence type="ECO:0000259" key="4">
    <source>
        <dbReference type="Pfam" id="PF08541"/>
    </source>
</evidence>
<evidence type="ECO:0000313" key="7">
    <source>
        <dbReference type="Proteomes" id="UP000235994"/>
    </source>
</evidence>
<dbReference type="InterPro" id="IPR002878">
    <property type="entry name" value="ChsH2_C"/>
</dbReference>
<dbReference type="EMBL" id="POQS01000002">
    <property type="protein sequence ID" value="PND34713.1"/>
    <property type="molecule type" value="Genomic_DNA"/>
</dbReference>
<dbReference type="CDD" id="cd00827">
    <property type="entry name" value="init_cond_enzymes"/>
    <property type="match status" value="1"/>
</dbReference>
<keyword evidence="2" id="KW-0012">Acyltransferase</keyword>
<dbReference type="InterPro" id="IPR022002">
    <property type="entry name" value="ChsH2_Znr"/>
</dbReference>
<dbReference type="Pfam" id="PF01796">
    <property type="entry name" value="OB_ChsH2_C"/>
    <property type="match status" value="1"/>
</dbReference>
<dbReference type="RefSeq" id="WP_102772771.1">
    <property type="nucleotide sequence ID" value="NZ_POQS01000002.1"/>
</dbReference>
<name>A0A2N8KMM8_9BURK</name>
<dbReference type="SUPFAM" id="SSF53901">
    <property type="entry name" value="Thiolase-like"/>
    <property type="match status" value="2"/>
</dbReference>
<proteinExistence type="predicted"/>
<evidence type="ECO:0000313" key="6">
    <source>
        <dbReference type="EMBL" id="PND34713.1"/>
    </source>
</evidence>
<evidence type="ECO:0000256" key="2">
    <source>
        <dbReference type="ARBA" id="ARBA00023315"/>
    </source>
</evidence>
<organism evidence="6 7">
    <name type="scientific">Achromobacter pulmonis</name>
    <dbReference type="NCBI Taxonomy" id="1389932"/>
    <lineage>
        <taxon>Bacteria</taxon>
        <taxon>Pseudomonadati</taxon>
        <taxon>Pseudomonadota</taxon>
        <taxon>Betaproteobacteria</taxon>
        <taxon>Burkholderiales</taxon>
        <taxon>Alcaligenaceae</taxon>
        <taxon>Achromobacter</taxon>
    </lineage>
</organism>
<dbReference type="Gene3D" id="3.40.47.10">
    <property type="match status" value="2"/>
</dbReference>
<dbReference type="Pfam" id="PF12172">
    <property type="entry name" value="zf-ChsH2"/>
    <property type="match status" value="1"/>
</dbReference>
<dbReference type="GO" id="GO:0016746">
    <property type="term" value="F:acyltransferase activity"/>
    <property type="evidence" value="ECO:0007669"/>
    <property type="project" value="UniProtKB-KW"/>
</dbReference>
<evidence type="ECO:0000259" key="5">
    <source>
        <dbReference type="Pfam" id="PF12172"/>
    </source>
</evidence>
<dbReference type="PANTHER" id="PTHR34069:SF2">
    <property type="entry name" value="BETA-KETOACYL-[ACYL-CARRIER-PROTEIN] SYNTHASE III"/>
    <property type="match status" value="1"/>
</dbReference>
<feature type="domain" description="ChsH2 rubredoxin-like zinc ribbon" evidence="5">
    <location>
        <begin position="359"/>
        <end position="391"/>
    </location>
</feature>